<sequence length="209" mass="23148">MIKIAERDWEFEKKGYQERNIDSLLQILKKKEATDALKALGDVDAESWVNMNSTVATLKDIIDLGGASIVVGDIKEHVKGVVEANVALALAPLKNEISVMMTDALGPIYSIINDIGNDLGDLVTDYKTGAFWGALAGSYWGDYAVMAGAIMGAAIQAWWEEHFVVWWTEEWPKLIRAILDNLGKGVMGLGGAIGEGWEDFWEWVMPWAW</sequence>
<dbReference type="Proteomes" id="UP001162249">
    <property type="component" value="Segment"/>
</dbReference>
<evidence type="ECO:0000313" key="1">
    <source>
        <dbReference type="EMBL" id="BDI54971.1"/>
    </source>
</evidence>
<dbReference type="GeneID" id="80402126"/>
<protein>
    <submittedName>
        <fullName evidence="1">Tail tape measure protein</fullName>
    </submittedName>
</protein>
<evidence type="ECO:0000313" key="2">
    <source>
        <dbReference type="Proteomes" id="UP001162249"/>
    </source>
</evidence>
<proteinExistence type="predicted"/>
<dbReference type="RefSeq" id="YP_010772414.1">
    <property type="nucleotide sequence ID" value="NC_074643.1"/>
</dbReference>
<accession>A0AA35CRM6</accession>
<organism evidence="1 2">
    <name type="scientific">Lokiarchaeia virus VerdaV4</name>
    <dbReference type="NCBI Taxonomy" id="3070172"/>
    <lineage>
        <taxon>Viruses</taxon>
        <taxon>Duplodnaviria</taxon>
        <taxon>Heunggongvirae</taxon>
        <taxon>Uroviricota</taxon>
        <taxon>Caudoviricetes</taxon>
        <taxon>Verdandiviridae</taxon>
        <taxon>Dolusvirus</taxon>
        <taxon>Dolusvirus pacificense</taxon>
    </lineage>
</organism>
<name>A0AA35CRM6_9CAUD</name>
<dbReference type="EMBL" id="LC711080">
    <property type="protein sequence ID" value="BDI54971.1"/>
    <property type="molecule type" value="Genomic_DNA"/>
</dbReference>
<dbReference type="KEGG" id="vg:80402126"/>
<reference evidence="1 2" key="1">
    <citation type="journal article" date="2022" name="Nat. Microbiol.">
        <title>Three families of Asgard archaeal viruses identified in metagenome-assembled genomes.</title>
        <authorList>
            <person name="Medvedeva S."/>
            <person name="Sun J."/>
            <person name="Yutin N."/>
            <person name="Koonin E.V."/>
            <person name="Nunoura T."/>
            <person name="Rinke C."/>
            <person name="Krupovic M."/>
        </authorList>
    </citation>
    <scope>NUCLEOTIDE SEQUENCE [LARGE SCALE GENOMIC DNA]</scope>
    <source>
        <strain evidence="1">VerdaV4</strain>
    </source>
</reference>
<keyword evidence="2" id="KW-1185">Reference proteome</keyword>